<protein>
    <submittedName>
        <fullName evidence="2">BTB domain-containing protein</fullName>
    </submittedName>
</protein>
<sequence length="120" mass="13651">MNPTEIPIEIDVDFSETIVNPAIHFRYGKTDNIENYEIGLIKFADKYGMKGLKKACLQSLNDQNLNVENVCEIVKIAFEQNYTLLKQKCLKFIIEKKAELGSEKLSNLPNEILVSTILSL</sequence>
<accession>A0A914PI21</accession>
<dbReference type="AlphaFoldDB" id="A0A914PI21"/>
<dbReference type="InterPro" id="IPR011333">
    <property type="entry name" value="SKP1/BTB/POZ_sf"/>
</dbReference>
<name>A0A914PI21_9BILA</name>
<evidence type="ECO:0000313" key="1">
    <source>
        <dbReference type="Proteomes" id="UP000887578"/>
    </source>
</evidence>
<dbReference type="Gene3D" id="3.30.710.10">
    <property type="entry name" value="Potassium Channel Kv1.1, Chain A"/>
    <property type="match status" value="1"/>
</dbReference>
<keyword evidence="1" id="KW-1185">Reference proteome</keyword>
<reference evidence="2" key="1">
    <citation type="submission" date="2022-11" db="UniProtKB">
        <authorList>
            <consortium name="WormBaseParasite"/>
        </authorList>
    </citation>
    <scope>IDENTIFICATION</scope>
</reference>
<evidence type="ECO:0000313" key="2">
    <source>
        <dbReference type="WBParaSite" id="PDA_v2.g17990.t1"/>
    </source>
</evidence>
<dbReference type="Proteomes" id="UP000887578">
    <property type="component" value="Unplaced"/>
</dbReference>
<dbReference type="CDD" id="cd14733">
    <property type="entry name" value="BACK"/>
    <property type="match status" value="1"/>
</dbReference>
<proteinExistence type="predicted"/>
<organism evidence="1 2">
    <name type="scientific">Panagrolaimus davidi</name>
    <dbReference type="NCBI Taxonomy" id="227884"/>
    <lineage>
        <taxon>Eukaryota</taxon>
        <taxon>Metazoa</taxon>
        <taxon>Ecdysozoa</taxon>
        <taxon>Nematoda</taxon>
        <taxon>Chromadorea</taxon>
        <taxon>Rhabditida</taxon>
        <taxon>Tylenchina</taxon>
        <taxon>Panagrolaimomorpha</taxon>
        <taxon>Panagrolaimoidea</taxon>
        <taxon>Panagrolaimidae</taxon>
        <taxon>Panagrolaimus</taxon>
    </lineage>
</organism>
<dbReference type="WBParaSite" id="PDA_v2.g17990.t1">
    <property type="protein sequence ID" value="PDA_v2.g17990.t1"/>
    <property type="gene ID" value="PDA_v2.g17990"/>
</dbReference>